<keyword evidence="5" id="KW-0347">Helicase</keyword>
<keyword evidence="10" id="KW-1185">Reference proteome</keyword>
<dbReference type="Gene3D" id="3.40.50.300">
    <property type="entry name" value="P-loop containing nucleotide triphosphate hydrolases"/>
    <property type="match status" value="2"/>
</dbReference>
<proteinExistence type="inferred from homology"/>
<dbReference type="EC" id="3.6.4.13" evidence="5"/>
<gene>
    <name evidence="9" type="ORF">PV328_011511</name>
</gene>
<feature type="domain" description="Helicase ATP-binding" evidence="7">
    <location>
        <begin position="218"/>
        <end position="410"/>
    </location>
</feature>
<comment type="similarity">
    <text evidence="5">Belongs to the DEAD box helicase family.</text>
</comment>
<organism evidence="9 10">
    <name type="scientific">Microctonus aethiopoides</name>
    <dbReference type="NCBI Taxonomy" id="144406"/>
    <lineage>
        <taxon>Eukaryota</taxon>
        <taxon>Metazoa</taxon>
        <taxon>Ecdysozoa</taxon>
        <taxon>Arthropoda</taxon>
        <taxon>Hexapoda</taxon>
        <taxon>Insecta</taxon>
        <taxon>Pterygota</taxon>
        <taxon>Neoptera</taxon>
        <taxon>Endopterygota</taxon>
        <taxon>Hymenoptera</taxon>
        <taxon>Apocrita</taxon>
        <taxon>Ichneumonoidea</taxon>
        <taxon>Braconidae</taxon>
        <taxon>Euphorinae</taxon>
        <taxon>Microctonus</taxon>
    </lineage>
</organism>
<comment type="function">
    <text evidence="5">RNA helicase.</text>
</comment>
<evidence type="ECO:0000313" key="9">
    <source>
        <dbReference type="EMBL" id="KAK0157821.1"/>
    </source>
</evidence>
<dbReference type="PANTHER" id="PTHR24031">
    <property type="entry name" value="RNA HELICASE"/>
    <property type="match status" value="1"/>
</dbReference>
<dbReference type="AlphaFoldDB" id="A0AA39C4M1"/>
<keyword evidence="4 5" id="KW-0694">RNA-binding</keyword>
<dbReference type="GO" id="GO:0003724">
    <property type="term" value="F:RNA helicase activity"/>
    <property type="evidence" value="ECO:0007669"/>
    <property type="project" value="UniProtKB-EC"/>
</dbReference>
<dbReference type="GO" id="GO:0003723">
    <property type="term" value="F:RNA binding"/>
    <property type="evidence" value="ECO:0007669"/>
    <property type="project" value="UniProtKB-UniRule"/>
</dbReference>
<evidence type="ECO:0000259" key="8">
    <source>
        <dbReference type="PROSITE" id="PS51194"/>
    </source>
</evidence>
<evidence type="ECO:0000313" key="10">
    <source>
        <dbReference type="Proteomes" id="UP001168990"/>
    </source>
</evidence>
<evidence type="ECO:0000256" key="3">
    <source>
        <dbReference type="ARBA" id="ARBA00022840"/>
    </source>
</evidence>
<dbReference type="Proteomes" id="UP001168990">
    <property type="component" value="Unassembled WGS sequence"/>
</dbReference>
<comment type="domain">
    <text evidence="5">The Q motif is unique to and characteristic of the DEAD box family of RNA helicases and controls ATP binding and hydrolysis.</text>
</comment>
<feature type="compositionally biased region" description="Basic and acidic residues" evidence="6">
    <location>
        <begin position="76"/>
        <end position="86"/>
    </location>
</feature>
<dbReference type="SMART" id="SM00487">
    <property type="entry name" value="DEXDc"/>
    <property type="match status" value="1"/>
</dbReference>
<dbReference type="EMBL" id="JAQQBS010001425">
    <property type="protein sequence ID" value="KAK0157821.1"/>
    <property type="molecule type" value="Genomic_DNA"/>
</dbReference>
<dbReference type="CDD" id="cd17956">
    <property type="entry name" value="DEADc_DDX51"/>
    <property type="match status" value="1"/>
</dbReference>
<feature type="domain" description="Helicase C-terminal" evidence="8">
    <location>
        <begin position="461"/>
        <end position="621"/>
    </location>
</feature>
<comment type="caution">
    <text evidence="9">The sequence shown here is derived from an EMBL/GenBank/DDBJ whole genome shotgun (WGS) entry which is preliminary data.</text>
</comment>
<reference evidence="9" key="1">
    <citation type="journal article" date="2023" name="bioRxiv">
        <title>Scaffold-level genome assemblies of two parasitoid biocontrol wasps reveal the parthenogenesis mechanism and an associated novel virus.</title>
        <authorList>
            <person name="Inwood S."/>
            <person name="Skelly J."/>
            <person name="Guhlin J."/>
            <person name="Harrop T."/>
            <person name="Goldson S."/>
            <person name="Dearden P."/>
        </authorList>
    </citation>
    <scope>NUCLEOTIDE SEQUENCE</scope>
    <source>
        <strain evidence="9">Irish</strain>
        <tissue evidence="9">Whole body</tissue>
    </source>
</reference>
<dbReference type="GO" id="GO:0016787">
    <property type="term" value="F:hydrolase activity"/>
    <property type="evidence" value="ECO:0007669"/>
    <property type="project" value="UniProtKB-KW"/>
</dbReference>
<dbReference type="SMART" id="SM00490">
    <property type="entry name" value="HELICc"/>
    <property type="match status" value="1"/>
</dbReference>
<dbReference type="PROSITE" id="PS51192">
    <property type="entry name" value="HELICASE_ATP_BIND_1"/>
    <property type="match status" value="1"/>
</dbReference>
<sequence length="652" mass="73869">MELFVVNRYEGEGGNKSNDSQNHLAELLKKIEERKKQREQEINNEKESINNSVSTDKNDNENKSSRRGKKRKKKSLKDENESEHLSNENNSNTSIEQLNSTINDININNNNDDDDDDNEEKTNNSGENTKKLKKSEQDFMILGSTSHKKREKVQRVLPKWLSNPEIISSDLNSGPALDEFVDKLDPQLINTLRANGINKLFPVQASLINWMMKCNQQRKLGWWPRDTCVSAPTGSGKTLAYILPIIQHLKDRFIREIRCLIVLPVHELAFQVYNVIVNYSAQMNLRVGLITGAASLETEQKNLIKKTQRGEFISRVDIVIATPGRLVDHIEKSEGFSLKYLEFLIIDEADRSTEWLKYIPMPHRASKQLTINNYNINSIIPPAQKLLFSATLSQDPEKLSRLGLFQPILFTSVLISNKDDDVDLDKEAGEFIGRYTSPNELTERAVECPAEYKPICVAKLLVSDEFKKIKSLIFTNSSEAAHRLAILLGSILTGYNIAVDELSAKMMPKQRAEVLKKFITGEIQVLVSSDALARGLDIPGVKLVMSYDLPKHIKGYIHRAGRTGRAGLNGTAISILTTNQLGAFNRMLVSAHKKSPIIEHIESIESFAETINYQTHLEKLKATLDNEQIKEVERQKSAKRRKVNVNNKNKKE</sequence>
<evidence type="ECO:0000259" key="7">
    <source>
        <dbReference type="PROSITE" id="PS51192"/>
    </source>
</evidence>
<dbReference type="Pfam" id="PF00270">
    <property type="entry name" value="DEAD"/>
    <property type="match status" value="1"/>
</dbReference>
<dbReference type="InterPro" id="IPR027417">
    <property type="entry name" value="P-loop_NTPase"/>
</dbReference>
<evidence type="ECO:0000256" key="2">
    <source>
        <dbReference type="ARBA" id="ARBA00022801"/>
    </source>
</evidence>
<dbReference type="CDD" id="cd18787">
    <property type="entry name" value="SF2_C_DEAD"/>
    <property type="match status" value="1"/>
</dbReference>
<name>A0AA39C4M1_9HYME</name>
<dbReference type="SUPFAM" id="SSF52540">
    <property type="entry name" value="P-loop containing nucleoside triphosphate hydrolases"/>
    <property type="match status" value="2"/>
</dbReference>
<feature type="compositionally biased region" description="Basic residues" evidence="6">
    <location>
        <begin position="65"/>
        <end position="75"/>
    </location>
</feature>
<feature type="compositionally biased region" description="Basic residues" evidence="6">
    <location>
        <begin position="637"/>
        <end position="652"/>
    </location>
</feature>
<evidence type="ECO:0000256" key="5">
    <source>
        <dbReference type="RuleBase" id="RU365068"/>
    </source>
</evidence>
<evidence type="ECO:0000256" key="1">
    <source>
        <dbReference type="ARBA" id="ARBA00022741"/>
    </source>
</evidence>
<feature type="compositionally biased region" description="Basic and acidic residues" evidence="6">
    <location>
        <begin position="26"/>
        <end position="48"/>
    </location>
</feature>
<keyword evidence="2 5" id="KW-0378">Hydrolase</keyword>
<keyword evidence="3 5" id="KW-0067">ATP-binding</keyword>
<accession>A0AA39C4M1</accession>
<evidence type="ECO:0000256" key="4">
    <source>
        <dbReference type="ARBA" id="ARBA00022884"/>
    </source>
</evidence>
<dbReference type="InterPro" id="IPR014001">
    <property type="entry name" value="Helicase_ATP-bd"/>
</dbReference>
<evidence type="ECO:0000256" key="6">
    <source>
        <dbReference type="SAM" id="MobiDB-lite"/>
    </source>
</evidence>
<reference evidence="9" key="2">
    <citation type="submission" date="2023-03" db="EMBL/GenBank/DDBJ databases">
        <authorList>
            <person name="Inwood S.N."/>
            <person name="Skelly J.G."/>
            <person name="Guhlin J."/>
            <person name="Harrop T.W.R."/>
            <person name="Goldson S.G."/>
            <person name="Dearden P.K."/>
        </authorList>
    </citation>
    <scope>NUCLEOTIDE SEQUENCE</scope>
    <source>
        <strain evidence="9">Irish</strain>
        <tissue evidence="9">Whole body</tissue>
    </source>
</reference>
<comment type="catalytic activity">
    <reaction evidence="5">
        <text>ATP + H2O = ADP + phosphate + H(+)</text>
        <dbReference type="Rhea" id="RHEA:13065"/>
        <dbReference type="ChEBI" id="CHEBI:15377"/>
        <dbReference type="ChEBI" id="CHEBI:15378"/>
        <dbReference type="ChEBI" id="CHEBI:30616"/>
        <dbReference type="ChEBI" id="CHEBI:43474"/>
        <dbReference type="ChEBI" id="CHEBI:456216"/>
        <dbReference type="EC" id="3.6.4.13"/>
    </reaction>
</comment>
<keyword evidence="1 5" id="KW-0547">Nucleotide-binding</keyword>
<dbReference type="PROSITE" id="PS51194">
    <property type="entry name" value="HELICASE_CTER"/>
    <property type="match status" value="1"/>
</dbReference>
<dbReference type="Pfam" id="PF00271">
    <property type="entry name" value="Helicase_C"/>
    <property type="match status" value="1"/>
</dbReference>
<dbReference type="InterPro" id="IPR001650">
    <property type="entry name" value="Helicase_C-like"/>
</dbReference>
<protein>
    <recommendedName>
        <fullName evidence="5">ATP-dependent RNA helicase</fullName>
        <ecNumber evidence="5">3.6.4.13</ecNumber>
    </recommendedName>
</protein>
<dbReference type="InterPro" id="IPR011545">
    <property type="entry name" value="DEAD/DEAH_box_helicase_dom"/>
</dbReference>
<feature type="region of interest" description="Disordered" evidence="6">
    <location>
        <begin position="1"/>
        <end position="136"/>
    </location>
</feature>
<feature type="region of interest" description="Disordered" evidence="6">
    <location>
        <begin position="631"/>
        <end position="652"/>
    </location>
</feature>
<dbReference type="GO" id="GO:0005524">
    <property type="term" value="F:ATP binding"/>
    <property type="evidence" value="ECO:0007669"/>
    <property type="project" value="UniProtKB-UniRule"/>
</dbReference>